<evidence type="ECO:0000256" key="5">
    <source>
        <dbReference type="ARBA" id="ARBA00022833"/>
    </source>
</evidence>
<evidence type="ECO:0000256" key="1">
    <source>
        <dbReference type="ARBA" id="ARBA00004123"/>
    </source>
</evidence>
<evidence type="ECO:0000313" key="11">
    <source>
        <dbReference type="EMBL" id="KMS95482.1"/>
    </source>
</evidence>
<dbReference type="PANTHER" id="PTHR46352:SF8">
    <property type="entry name" value="PROTEIN SENSITIVE TO PROTON RHIZOTOXICITY 2"/>
    <property type="match status" value="1"/>
</dbReference>
<dbReference type="InterPro" id="IPR055187">
    <property type="entry name" value="C2CH-3rd_BIRD-IDD"/>
</dbReference>
<sequence length="370" mass="41965">MIQETFVPCFTNSTDGDEGIHLAQQQRDALQPSFNNGGAPVFETQSMRSLFSGLSILKQKTDEVESFMSMILNQQVNHYIGQPVDELTSSMAFSSMANLMPDIVQTAISMMRGCEQLAFDSAQAGNTSSTSTMHSDHQEMHTIQKPDDGLFQQLIVEGVDESNNHTRDSFNNLYTHTSKSTVNQECEVSPYAFDVVELDAADLLARYTHYCQICGKGFKRDANLRMHMRAHGDQYKSSLVSNNPVKKTMTSTRKYSCPQEGCRWNKNHVKFQPLKSIVCAKNHYKRSHCPKMFICKKCNLKQFSVLSDLKTHEKHCGNIKWQCSCGTTFSKKDKLMDHVALFIGHTPSINRPIIIMDNQHEVGKYKLCYR</sequence>
<evidence type="ECO:0000256" key="4">
    <source>
        <dbReference type="ARBA" id="ARBA00022771"/>
    </source>
</evidence>
<dbReference type="Pfam" id="PF23115">
    <property type="entry name" value="zf-C2H2_STOP2_3rd"/>
    <property type="match status" value="1"/>
</dbReference>
<keyword evidence="8" id="KW-0539">Nucleus</keyword>
<keyword evidence="4 9" id="KW-0863">Zinc-finger</keyword>
<dbReference type="EMBL" id="KQ090463">
    <property type="protein sequence ID" value="KMS95482.1"/>
    <property type="molecule type" value="Genomic_DNA"/>
</dbReference>
<dbReference type="InterPro" id="IPR059161">
    <property type="entry name" value="Znf-C2H2_STOP1/2_3rd"/>
</dbReference>
<dbReference type="GO" id="GO:0005634">
    <property type="term" value="C:nucleus"/>
    <property type="evidence" value="ECO:0007669"/>
    <property type="project" value="UniProtKB-SubCell"/>
</dbReference>
<dbReference type="GO" id="GO:0010447">
    <property type="term" value="P:response to acidic pH"/>
    <property type="evidence" value="ECO:0007669"/>
    <property type="project" value="InterPro"/>
</dbReference>
<evidence type="ECO:0000256" key="6">
    <source>
        <dbReference type="ARBA" id="ARBA00023015"/>
    </source>
</evidence>
<dbReference type="Pfam" id="PF22995">
    <property type="entry name" value="C2CH-3rd_BIRD-IDD"/>
    <property type="match status" value="1"/>
</dbReference>
<dbReference type="InterPro" id="IPR058196">
    <property type="entry name" value="zf-C2H2_STOP1/2_C"/>
</dbReference>
<dbReference type="AlphaFoldDB" id="A0A0J8B6S7"/>
<dbReference type="SMART" id="SM00355">
    <property type="entry name" value="ZnF_C2H2"/>
    <property type="match status" value="3"/>
</dbReference>
<comment type="subcellular location">
    <subcellularLocation>
        <location evidence="1">Nucleus</location>
    </subcellularLocation>
</comment>
<dbReference type="Gene3D" id="3.30.160.60">
    <property type="entry name" value="Classic Zinc Finger"/>
    <property type="match status" value="1"/>
</dbReference>
<evidence type="ECO:0000256" key="2">
    <source>
        <dbReference type="ARBA" id="ARBA00022723"/>
    </source>
</evidence>
<dbReference type="InterPro" id="IPR044300">
    <property type="entry name" value="STOP1/2"/>
</dbReference>
<dbReference type="Pfam" id="PF00096">
    <property type="entry name" value="zf-C2H2"/>
    <property type="match status" value="1"/>
</dbReference>
<name>A0A0J8B6S7_BETVV</name>
<keyword evidence="12" id="KW-1185">Reference proteome</keyword>
<keyword evidence="6" id="KW-0805">Transcription regulation</keyword>
<feature type="domain" description="C2H2-type" evidence="10">
    <location>
        <begin position="209"/>
        <end position="236"/>
    </location>
</feature>
<organism evidence="11 12">
    <name type="scientific">Beta vulgaris subsp. vulgaris</name>
    <name type="common">Beet</name>
    <dbReference type="NCBI Taxonomy" id="3555"/>
    <lineage>
        <taxon>Eukaryota</taxon>
        <taxon>Viridiplantae</taxon>
        <taxon>Streptophyta</taxon>
        <taxon>Embryophyta</taxon>
        <taxon>Tracheophyta</taxon>
        <taxon>Spermatophyta</taxon>
        <taxon>Magnoliopsida</taxon>
        <taxon>eudicotyledons</taxon>
        <taxon>Gunneridae</taxon>
        <taxon>Pentapetalae</taxon>
        <taxon>Caryophyllales</taxon>
        <taxon>Chenopodiaceae</taxon>
        <taxon>Betoideae</taxon>
        <taxon>Beta</taxon>
    </lineage>
</organism>
<dbReference type="Pfam" id="PF23118">
    <property type="entry name" value="zf-C2H2_STOP2_C"/>
    <property type="match status" value="1"/>
</dbReference>
<protein>
    <recommendedName>
        <fullName evidence="10">C2H2-type domain-containing protein</fullName>
    </recommendedName>
</protein>
<keyword evidence="5" id="KW-0862">Zinc</keyword>
<dbReference type="InterPro" id="IPR036236">
    <property type="entry name" value="Znf_C2H2_sf"/>
</dbReference>
<evidence type="ECO:0000256" key="8">
    <source>
        <dbReference type="ARBA" id="ARBA00023242"/>
    </source>
</evidence>
<dbReference type="PANTHER" id="PTHR46352">
    <property type="entry name" value="PROTEIN SENSITIVE TO PROTON RHIZOTOXICITY 1"/>
    <property type="match status" value="1"/>
</dbReference>
<dbReference type="eggNOG" id="KOG1075">
    <property type="taxonomic scope" value="Eukaryota"/>
</dbReference>
<evidence type="ECO:0000259" key="10">
    <source>
        <dbReference type="PROSITE" id="PS50157"/>
    </source>
</evidence>
<evidence type="ECO:0000256" key="7">
    <source>
        <dbReference type="ARBA" id="ARBA00023163"/>
    </source>
</evidence>
<keyword evidence="2" id="KW-0479">Metal-binding</keyword>
<reference evidence="11 12" key="1">
    <citation type="journal article" date="2014" name="Nature">
        <title>The genome of the recently domesticated crop plant sugar beet (Beta vulgaris).</title>
        <authorList>
            <person name="Dohm J.C."/>
            <person name="Minoche A.E."/>
            <person name="Holtgrawe D."/>
            <person name="Capella-Gutierrez S."/>
            <person name="Zakrzewski F."/>
            <person name="Tafer H."/>
            <person name="Rupp O."/>
            <person name="Sorensen T.R."/>
            <person name="Stracke R."/>
            <person name="Reinhardt R."/>
            <person name="Goesmann A."/>
            <person name="Kraft T."/>
            <person name="Schulz B."/>
            <person name="Stadler P.F."/>
            <person name="Schmidt T."/>
            <person name="Gabaldon T."/>
            <person name="Lehrach H."/>
            <person name="Weisshaar B."/>
            <person name="Himmelbauer H."/>
        </authorList>
    </citation>
    <scope>NUCLEOTIDE SEQUENCE [LARGE SCALE GENOMIC DNA]</scope>
    <source>
        <tissue evidence="11">Taproot</tissue>
    </source>
</reference>
<dbReference type="GO" id="GO:0010044">
    <property type="term" value="P:response to aluminum ion"/>
    <property type="evidence" value="ECO:0007669"/>
    <property type="project" value="InterPro"/>
</dbReference>
<dbReference type="Proteomes" id="UP000035740">
    <property type="component" value="Unassembled WGS sequence"/>
</dbReference>
<dbReference type="eggNOG" id="KOG1721">
    <property type="taxonomic scope" value="Eukaryota"/>
</dbReference>
<evidence type="ECO:0000256" key="3">
    <source>
        <dbReference type="ARBA" id="ARBA00022737"/>
    </source>
</evidence>
<dbReference type="GO" id="GO:0008270">
    <property type="term" value="F:zinc ion binding"/>
    <property type="evidence" value="ECO:0007669"/>
    <property type="project" value="UniProtKB-KW"/>
</dbReference>
<dbReference type="PROSITE" id="PS50157">
    <property type="entry name" value="ZINC_FINGER_C2H2_2"/>
    <property type="match status" value="1"/>
</dbReference>
<dbReference type="FunFam" id="3.30.160.60:FF:000145">
    <property type="entry name" value="Zinc finger protein 574"/>
    <property type="match status" value="1"/>
</dbReference>
<dbReference type="InterPro" id="IPR013087">
    <property type="entry name" value="Znf_C2H2_type"/>
</dbReference>
<dbReference type="Gramene" id="KMS95482">
    <property type="protein sequence ID" value="KMS95482"/>
    <property type="gene ID" value="BVRB_007870"/>
</dbReference>
<accession>A0A0J8B6S7</accession>
<gene>
    <name evidence="11" type="ORF">BVRB_007870</name>
</gene>
<proteinExistence type="predicted"/>
<keyword evidence="7" id="KW-0804">Transcription</keyword>
<evidence type="ECO:0000313" key="12">
    <source>
        <dbReference type="Proteomes" id="UP000035740"/>
    </source>
</evidence>
<evidence type="ECO:0000256" key="9">
    <source>
        <dbReference type="PROSITE-ProRule" id="PRU00042"/>
    </source>
</evidence>
<keyword evidence="3" id="KW-0677">Repeat</keyword>
<dbReference type="OrthoDB" id="8113227at2759"/>
<dbReference type="SUPFAM" id="SSF57667">
    <property type="entry name" value="beta-beta-alpha zinc fingers"/>
    <property type="match status" value="1"/>
</dbReference>
<dbReference type="PROSITE" id="PS00028">
    <property type="entry name" value="ZINC_FINGER_C2H2_1"/>
    <property type="match status" value="1"/>
</dbReference>